<comment type="caution">
    <text evidence="1">The sequence shown here is derived from an EMBL/GenBank/DDBJ whole genome shotgun (WGS) entry which is preliminary data.</text>
</comment>
<evidence type="ECO:0000313" key="2">
    <source>
        <dbReference type="Proteomes" id="UP001472677"/>
    </source>
</evidence>
<sequence length="142" mass="16206">MPKSTWRPNKEQNYRPPISVVGRLSQIIIPQSTTPPLASYVQIPLLRHLPPTQLSTTKSQPLILSWSRLFKILVIVLPKDSTFMSNLEGFIPQVCQLAQEVGEGERETKLRSVGLQAISSLEQHEIVIHYYIQFLQLHLHTT</sequence>
<dbReference type="PANTHER" id="PTHR46087">
    <property type="entry name" value="PUTATIVE, EXPRESSED-RELATED"/>
    <property type="match status" value="1"/>
</dbReference>
<gene>
    <name evidence="1" type="ORF">V6N12_072463</name>
</gene>
<name>A0ABR2FMX5_9ROSI</name>
<evidence type="ECO:0000313" key="1">
    <source>
        <dbReference type="EMBL" id="KAK8582274.1"/>
    </source>
</evidence>
<accession>A0ABR2FMX5</accession>
<dbReference type="EMBL" id="JBBPBM010000006">
    <property type="protein sequence ID" value="KAK8582274.1"/>
    <property type="molecule type" value="Genomic_DNA"/>
</dbReference>
<protein>
    <submittedName>
        <fullName evidence="1">Uncharacterized protein</fullName>
    </submittedName>
</protein>
<keyword evidence="2" id="KW-1185">Reference proteome</keyword>
<reference evidence="1 2" key="1">
    <citation type="journal article" date="2024" name="G3 (Bethesda)">
        <title>Genome assembly of Hibiscus sabdariffa L. provides insights into metabolisms of medicinal natural products.</title>
        <authorList>
            <person name="Kim T."/>
        </authorList>
    </citation>
    <scope>NUCLEOTIDE SEQUENCE [LARGE SCALE GENOMIC DNA]</scope>
    <source>
        <strain evidence="1">TK-2024</strain>
        <tissue evidence="1">Old leaves</tissue>
    </source>
</reference>
<proteinExistence type="predicted"/>
<dbReference type="PANTHER" id="PTHR46087:SF9">
    <property type="entry name" value="ARM REPEAT SUPERFAMILY PROTEIN"/>
    <property type="match status" value="1"/>
</dbReference>
<dbReference type="InterPro" id="IPR055296">
    <property type="entry name" value="SRL2-like"/>
</dbReference>
<dbReference type="Proteomes" id="UP001472677">
    <property type="component" value="Unassembled WGS sequence"/>
</dbReference>
<organism evidence="1 2">
    <name type="scientific">Hibiscus sabdariffa</name>
    <name type="common">roselle</name>
    <dbReference type="NCBI Taxonomy" id="183260"/>
    <lineage>
        <taxon>Eukaryota</taxon>
        <taxon>Viridiplantae</taxon>
        <taxon>Streptophyta</taxon>
        <taxon>Embryophyta</taxon>
        <taxon>Tracheophyta</taxon>
        <taxon>Spermatophyta</taxon>
        <taxon>Magnoliopsida</taxon>
        <taxon>eudicotyledons</taxon>
        <taxon>Gunneridae</taxon>
        <taxon>Pentapetalae</taxon>
        <taxon>rosids</taxon>
        <taxon>malvids</taxon>
        <taxon>Malvales</taxon>
        <taxon>Malvaceae</taxon>
        <taxon>Malvoideae</taxon>
        <taxon>Hibiscus</taxon>
    </lineage>
</organism>